<keyword evidence="8" id="KW-1133">Transmembrane helix</keyword>
<evidence type="ECO:0000259" key="10">
    <source>
        <dbReference type="PROSITE" id="PS50110"/>
    </source>
</evidence>
<gene>
    <name evidence="11" type="ORF">BFC17_07850</name>
</gene>
<keyword evidence="4" id="KW-0808">Transferase</keyword>
<dbReference type="SUPFAM" id="SSF47384">
    <property type="entry name" value="Homodimeric domain of signal transducing histidine kinase"/>
    <property type="match status" value="1"/>
</dbReference>
<feature type="transmembrane region" description="Helical" evidence="8">
    <location>
        <begin position="123"/>
        <end position="142"/>
    </location>
</feature>
<evidence type="ECO:0000313" key="12">
    <source>
        <dbReference type="Proteomes" id="UP000176037"/>
    </source>
</evidence>
<evidence type="ECO:0000313" key="11">
    <source>
        <dbReference type="EMBL" id="OFI32132.1"/>
    </source>
</evidence>
<dbReference type="SUPFAM" id="SSF55874">
    <property type="entry name" value="ATPase domain of HSP90 chaperone/DNA topoisomerase II/histidine kinase"/>
    <property type="match status" value="1"/>
</dbReference>
<feature type="domain" description="Response regulatory" evidence="10">
    <location>
        <begin position="442"/>
        <end position="556"/>
    </location>
</feature>
<dbReference type="PROSITE" id="PS50109">
    <property type="entry name" value="HIS_KIN"/>
    <property type="match status" value="1"/>
</dbReference>
<dbReference type="Proteomes" id="UP000176037">
    <property type="component" value="Unassembled WGS sequence"/>
</dbReference>
<dbReference type="InterPro" id="IPR005467">
    <property type="entry name" value="His_kinase_dom"/>
</dbReference>
<keyword evidence="12" id="KW-1185">Reference proteome</keyword>
<dbReference type="InterPro" id="IPR011006">
    <property type="entry name" value="CheY-like_superfamily"/>
</dbReference>
<dbReference type="FunFam" id="3.30.565.10:FF:000010">
    <property type="entry name" value="Sensor histidine kinase RcsC"/>
    <property type="match status" value="1"/>
</dbReference>
<dbReference type="AlphaFoldDB" id="A0A1E8F893"/>
<dbReference type="EC" id="2.7.13.3" evidence="2"/>
<dbReference type="EMBL" id="MJIC01000021">
    <property type="protein sequence ID" value="OFI32132.1"/>
    <property type="molecule type" value="Genomic_DNA"/>
</dbReference>
<comment type="caution">
    <text evidence="11">The sequence shown here is derived from an EMBL/GenBank/DDBJ whole genome shotgun (WGS) entry which is preliminary data.</text>
</comment>
<dbReference type="InterPro" id="IPR003661">
    <property type="entry name" value="HisK_dim/P_dom"/>
</dbReference>
<name>A0A1E8F893_9ALTE</name>
<keyword evidence="8" id="KW-0472">Membrane</keyword>
<feature type="transmembrane region" description="Helical" evidence="8">
    <location>
        <begin position="76"/>
        <end position="93"/>
    </location>
</feature>
<dbReference type="CDD" id="cd16922">
    <property type="entry name" value="HATPase_EvgS-ArcB-TorS-like"/>
    <property type="match status" value="1"/>
</dbReference>
<dbReference type="Pfam" id="PF00512">
    <property type="entry name" value="HisKA"/>
    <property type="match status" value="1"/>
</dbReference>
<sequence length="567" mass="62842">MAEPTSLPQHDNTEKPIAPWLTLGFFLCSLSWIVVQLILAEELPSTFIYFVAVTILLGASYVLSRFRHKICQTVSKFIFAGFLLLVFTRLFFAGGGFESPVAIWLIMLPLFFRVAVSKNASRIGIVWVSLVMTTELVLHFHYGISLKSPYIDDMYGMGVFNLPIAFVLIIFITKSYEYWHHSSIQKDHLIIKEQQKTIQSQTAFMTNMSHELRTPLNGIFGVFQILQHDLSRKDVLIEAGMRSTEALTTILSDILDAQKLHEGKVKLNEEWLSSEATLGYISHLYESLADTKKLNFRVEGLAELPQEIYCDNTRVGQILNNIVGNAFKFTEQGSIRVCFRYDDGNLNITVKDSGIGMSKAVLDSLFDRFTQADISTTKRFGGSGLGMAITRELVALMKGTVNVESEEGSGTTFKLCLPIAAREGHKSHNSVIQSQPDLGDITLLVVEDNEINNLVTSAMLEGLFKQVITAKDGREGLSLISSTPVDLVVTDIQMPVMDGLALKQAIASSHPKLPVIALTGNAYESQIEEYLAQGFSRVVSKPIVKDVLLAAIKDTLSGKVSESRQNA</sequence>
<dbReference type="InterPro" id="IPR036890">
    <property type="entry name" value="HATPase_C_sf"/>
</dbReference>
<accession>A0A1E8F893</accession>
<evidence type="ECO:0000256" key="6">
    <source>
        <dbReference type="ARBA" id="ARBA00023012"/>
    </source>
</evidence>
<evidence type="ECO:0000256" key="7">
    <source>
        <dbReference type="PROSITE-ProRule" id="PRU00169"/>
    </source>
</evidence>
<dbReference type="Gene3D" id="3.40.50.2300">
    <property type="match status" value="1"/>
</dbReference>
<dbReference type="PANTHER" id="PTHR43047:SF64">
    <property type="entry name" value="HISTIDINE KINASE CONTAINING CHEY-HOMOLOGOUS RECEIVER DOMAIN AND PAS DOMAIN-RELATED"/>
    <property type="match status" value="1"/>
</dbReference>
<dbReference type="SMART" id="SM00387">
    <property type="entry name" value="HATPase_c"/>
    <property type="match status" value="1"/>
</dbReference>
<dbReference type="PANTHER" id="PTHR43047">
    <property type="entry name" value="TWO-COMPONENT HISTIDINE PROTEIN KINASE"/>
    <property type="match status" value="1"/>
</dbReference>
<evidence type="ECO:0000256" key="5">
    <source>
        <dbReference type="ARBA" id="ARBA00022777"/>
    </source>
</evidence>
<evidence type="ECO:0000259" key="9">
    <source>
        <dbReference type="PROSITE" id="PS50109"/>
    </source>
</evidence>
<feature type="transmembrane region" description="Helical" evidence="8">
    <location>
        <begin position="46"/>
        <end position="64"/>
    </location>
</feature>
<dbReference type="STRING" id="1856405.BFC17_07850"/>
<dbReference type="Pfam" id="PF00072">
    <property type="entry name" value="Response_reg"/>
    <property type="match status" value="1"/>
</dbReference>
<evidence type="ECO:0000256" key="2">
    <source>
        <dbReference type="ARBA" id="ARBA00012438"/>
    </source>
</evidence>
<dbReference type="Pfam" id="PF02518">
    <property type="entry name" value="HATPase_c"/>
    <property type="match status" value="1"/>
</dbReference>
<dbReference type="RefSeq" id="WP_070178601.1">
    <property type="nucleotide sequence ID" value="NZ_BMJR01000010.1"/>
</dbReference>
<dbReference type="PRINTS" id="PR00344">
    <property type="entry name" value="BCTRLSENSOR"/>
</dbReference>
<dbReference type="SUPFAM" id="SSF52172">
    <property type="entry name" value="CheY-like"/>
    <property type="match status" value="1"/>
</dbReference>
<proteinExistence type="predicted"/>
<dbReference type="CDD" id="cd00082">
    <property type="entry name" value="HisKA"/>
    <property type="match status" value="1"/>
</dbReference>
<dbReference type="OrthoDB" id="9810730at2"/>
<evidence type="ECO:0000256" key="4">
    <source>
        <dbReference type="ARBA" id="ARBA00022679"/>
    </source>
</evidence>
<reference evidence="11 12" key="1">
    <citation type="submission" date="2016-09" db="EMBL/GenBank/DDBJ databases">
        <title>Alteromonas lipolytica, a new species isolated from sea water.</title>
        <authorList>
            <person name="Wu Y.-H."/>
            <person name="Cheng H."/>
            <person name="Xu X.-W."/>
        </authorList>
    </citation>
    <scope>NUCLEOTIDE SEQUENCE [LARGE SCALE GENOMIC DNA]</scope>
    <source>
        <strain evidence="11 12">JW12</strain>
    </source>
</reference>
<keyword evidence="8" id="KW-0812">Transmembrane</keyword>
<dbReference type="InterPro" id="IPR004358">
    <property type="entry name" value="Sig_transdc_His_kin-like_C"/>
</dbReference>
<protein>
    <recommendedName>
        <fullName evidence="2">histidine kinase</fullName>
        <ecNumber evidence="2">2.7.13.3</ecNumber>
    </recommendedName>
</protein>
<dbReference type="PROSITE" id="PS50110">
    <property type="entry name" value="RESPONSE_REGULATORY"/>
    <property type="match status" value="1"/>
</dbReference>
<evidence type="ECO:0000256" key="1">
    <source>
        <dbReference type="ARBA" id="ARBA00000085"/>
    </source>
</evidence>
<dbReference type="Gene3D" id="3.30.565.10">
    <property type="entry name" value="Histidine kinase-like ATPase, C-terminal domain"/>
    <property type="match status" value="1"/>
</dbReference>
<dbReference type="SMART" id="SM00388">
    <property type="entry name" value="HisKA"/>
    <property type="match status" value="1"/>
</dbReference>
<organism evidence="11 12">
    <name type="scientific">Alteromonas lipolytica</name>
    <dbReference type="NCBI Taxonomy" id="1856405"/>
    <lineage>
        <taxon>Bacteria</taxon>
        <taxon>Pseudomonadati</taxon>
        <taxon>Pseudomonadota</taxon>
        <taxon>Gammaproteobacteria</taxon>
        <taxon>Alteromonadales</taxon>
        <taxon>Alteromonadaceae</taxon>
        <taxon>Alteromonas/Salinimonas group</taxon>
        <taxon>Alteromonas</taxon>
    </lineage>
</organism>
<feature type="modified residue" description="4-aspartylphosphate" evidence="7">
    <location>
        <position position="491"/>
    </location>
</feature>
<feature type="domain" description="Histidine kinase" evidence="9">
    <location>
        <begin position="207"/>
        <end position="421"/>
    </location>
</feature>
<evidence type="ECO:0000256" key="8">
    <source>
        <dbReference type="SAM" id="Phobius"/>
    </source>
</evidence>
<feature type="transmembrane region" description="Helical" evidence="8">
    <location>
        <begin position="20"/>
        <end position="40"/>
    </location>
</feature>
<dbReference type="Gene3D" id="1.10.287.130">
    <property type="match status" value="1"/>
</dbReference>
<dbReference type="InterPro" id="IPR036097">
    <property type="entry name" value="HisK_dim/P_sf"/>
</dbReference>
<evidence type="ECO:0000256" key="3">
    <source>
        <dbReference type="ARBA" id="ARBA00022553"/>
    </source>
</evidence>
<dbReference type="InterPro" id="IPR001789">
    <property type="entry name" value="Sig_transdc_resp-reg_receiver"/>
</dbReference>
<comment type="catalytic activity">
    <reaction evidence="1">
        <text>ATP + protein L-histidine = ADP + protein N-phospho-L-histidine.</text>
        <dbReference type="EC" id="2.7.13.3"/>
    </reaction>
</comment>
<keyword evidence="3 7" id="KW-0597">Phosphoprotein</keyword>
<feature type="transmembrane region" description="Helical" evidence="8">
    <location>
        <begin position="154"/>
        <end position="173"/>
    </location>
</feature>
<dbReference type="SMART" id="SM00448">
    <property type="entry name" value="REC"/>
    <property type="match status" value="1"/>
</dbReference>
<dbReference type="InterPro" id="IPR003594">
    <property type="entry name" value="HATPase_dom"/>
</dbReference>
<keyword evidence="6" id="KW-0902">Two-component regulatory system</keyword>
<dbReference type="CDD" id="cd17546">
    <property type="entry name" value="REC_hyHK_CKI1_RcsC-like"/>
    <property type="match status" value="1"/>
</dbReference>
<keyword evidence="5" id="KW-0418">Kinase</keyword>
<dbReference type="GO" id="GO:0000155">
    <property type="term" value="F:phosphorelay sensor kinase activity"/>
    <property type="evidence" value="ECO:0007669"/>
    <property type="project" value="InterPro"/>
</dbReference>